<sequence length="423" mass="48240">MIKPILFNTNNLLTISAFILVLFLVSILVFSAKQLTNNSLEHTSQIIVSQYQKLHNLLNLHIHGQKRTIQLERIYLQEDPFEKDAALMDFYRDGGNYMIYRNQLALLVSGNPAETKWLEEMNALARVTSPIQKRVAQLGMNGEASKGKEILMTQALPRLEQFSQRVNEFSLFQAQEMKNLIADSKVRVDQLMHNILTVAGLLILVSLAFAMMITRKFNHINQQLKISNGTLEQEVRSRTQKLSKAREDLLHKNKILEQLSTTDPLTQLCNRLKIERVLEDLHQKYEDEHQIYSLLLIDIDCFKKINDTHGHTIGDEVLKELSEQLKQSFAQHSHIGRWGGEEFIVILENEDLQQAVSAAEAFRQHIENTSFIEVGNLTVSIGVATVKANQTISELIHSADLGLYESKHAGRNRVTVYSNDDST</sequence>
<dbReference type="GO" id="GO:1902201">
    <property type="term" value="P:negative regulation of bacterial-type flagellum-dependent cell motility"/>
    <property type="evidence" value="ECO:0007669"/>
    <property type="project" value="TreeGrafter"/>
</dbReference>
<evidence type="ECO:0000313" key="6">
    <source>
        <dbReference type="EMBL" id="QBZ81998.1"/>
    </source>
</evidence>
<keyword evidence="4" id="KW-0472">Membrane</keyword>
<organism evidence="6 7">
    <name type="scientific">Hydrogenovibrio crunogenus</name>
    <dbReference type="NCBI Taxonomy" id="39765"/>
    <lineage>
        <taxon>Bacteria</taxon>
        <taxon>Pseudomonadati</taxon>
        <taxon>Pseudomonadota</taxon>
        <taxon>Gammaproteobacteria</taxon>
        <taxon>Thiotrichales</taxon>
        <taxon>Piscirickettsiaceae</taxon>
        <taxon>Hydrogenovibrio</taxon>
    </lineage>
</organism>
<reference evidence="6 7" key="1">
    <citation type="submission" date="2018-08" db="EMBL/GenBank/DDBJ databases">
        <title>Horizontal acquisition of hydrogen conversion ability and other habitat adaptations in Hydrogenovibrio crunogenus strains.</title>
        <authorList>
            <person name="Gonnella G."/>
            <person name="Adam N."/>
            <person name="Perner M."/>
        </authorList>
    </citation>
    <scope>NUCLEOTIDE SEQUENCE [LARGE SCALE GENOMIC DNA]</scope>
    <source>
        <strain evidence="6 7">SP-41</strain>
    </source>
</reference>
<evidence type="ECO:0000256" key="2">
    <source>
        <dbReference type="ARBA" id="ARBA00012528"/>
    </source>
</evidence>
<gene>
    <name evidence="6" type="primary">pleD_1</name>
    <name evidence="6" type="ORF">GHNINEIG_00022</name>
</gene>
<protein>
    <recommendedName>
        <fullName evidence="2">diguanylate cyclase</fullName>
        <ecNumber evidence="2">2.7.7.65</ecNumber>
    </recommendedName>
</protein>
<dbReference type="InterPro" id="IPR050469">
    <property type="entry name" value="Diguanylate_Cyclase"/>
</dbReference>
<keyword evidence="4" id="KW-0812">Transmembrane</keyword>
<evidence type="ECO:0000313" key="7">
    <source>
        <dbReference type="Proteomes" id="UP000296201"/>
    </source>
</evidence>
<keyword evidence="4" id="KW-1133">Transmembrane helix</keyword>
<evidence type="ECO:0000256" key="1">
    <source>
        <dbReference type="ARBA" id="ARBA00001946"/>
    </source>
</evidence>
<dbReference type="CDD" id="cd01949">
    <property type="entry name" value="GGDEF"/>
    <property type="match status" value="1"/>
</dbReference>
<feature type="transmembrane region" description="Helical" evidence="4">
    <location>
        <begin position="195"/>
        <end position="213"/>
    </location>
</feature>
<keyword evidence="7" id="KW-1185">Reference proteome</keyword>
<dbReference type="NCBIfam" id="TIGR00254">
    <property type="entry name" value="GGDEF"/>
    <property type="match status" value="1"/>
</dbReference>
<dbReference type="GO" id="GO:0005886">
    <property type="term" value="C:plasma membrane"/>
    <property type="evidence" value="ECO:0007669"/>
    <property type="project" value="TreeGrafter"/>
</dbReference>
<dbReference type="Proteomes" id="UP000296201">
    <property type="component" value="Chromosome"/>
</dbReference>
<feature type="domain" description="GGDEF" evidence="5">
    <location>
        <begin position="290"/>
        <end position="419"/>
    </location>
</feature>
<evidence type="ECO:0000256" key="3">
    <source>
        <dbReference type="ARBA" id="ARBA00034247"/>
    </source>
</evidence>
<name>A0A4P7NWU3_9GAMM</name>
<dbReference type="AlphaFoldDB" id="A0A4P7NWU3"/>
<dbReference type="InterPro" id="IPR029787">
    <property type="entry name" value="Nucleotide_cyclase"/>
</dbReference>
<dbReference type="SMART" id="SM00267">
    <property type="entry name" value="GGDEF"/>
    <property type="match status" value="1"/>
</dbReference>
<dbReference type="GO" id="GO:0052621">
    <property type="term" value="F:diguanylate cyclase activity"/>
    <property type="evidence" value="ECO:0007669"/>
    <property type="project" value="UniProtKB-EC"/>
</dbReference>
<dbReference type="FunFam" id="3.30.70.270:FF:000001">
    <property type="entry name" value="Diguanylate cyclase domain protein"/>
    <property type="match status" value="1"/>
</dbReference>
<evidence type="ECO:0000256" key="4">
    <source>
        <dbReference type="SAM" id="Phobius"/>
    </source>
</evidence>
<feature type="transmembrane region" description="Helical" evidence="4">
    <location>
        <begin position="12"/>
        <end position="32"/>
    </location>
</feature>
<dbReference type="PANTHER" id="PTHR45138">
    <property type="entry name" value="REGULATORY COMPONENTS OF SENSORY TRANSDUCTION SYSTEM"/>
    <property type="match status" value="1"/>
</dbReference>
<comment type="catalytic activity">
    <reaction evidence="3">
        <text>2 GTP = 3',3'-c-di-GMP + 2 diphosphate</text>
        <dbReference type="Rhea" id="RHEA:24898"/>
        <dbReference type="ChEBI" id="CHEBI:33019"/>
        <dbReference type="ChEBI" id="CHEBI:37565"/>
        <dbReference type="ChEBI" id="CHEBI:58805"/>
        <dbReference type="EC" id="2.7.7.65"/>
    </reaction>
</comment>
<dbReference type="PANTHER" id="PTHR45138:SF9">
    <property type="entry name" value="DIGUANYLATE CYCLASE DGCM-RELATED"/>
    <property type="match status" value="1"/>
</dbReference>
<dbReference type="GO" id="GO:0043709">
    <property type="term" value="P:cell adhesion involved in single-species biofilm formation"/>
    <property type="evidence" value="ECO:0007669"/>
    <property type="project" value="TreeGrafter"/>
</dbReference>
<dbReference type="PROSITE" id="PS50887">
    <property type="entry name" value="GGDEF"/>
    <property type="match status" value="1"/>
</dbReference>
<proteinExistence type="predicted"/>
<dbReference type="EMBL" id="CP032096">
    <property type="protein sequence ID" value="QBZ81998.1"/>
    <property type="molecule type" value="Genomic_DNA"/>
</dbReference>
<dbReference type="InterPro" id="IPR043128">
    <property type="entry name" value="Rev_trsase/Diguanyl_cyclase"/>
</dbReference>
<comment type="cofactor">
    <cofactor evidence="1">
        <name>Mg(2+)</name>
        <dbReference type="ChEBI" id="CHEBI:18420"/>
    </cofactor>
</comment>
<dbReference type="InterPro" id="IPR000160">
    <property type="entry name" value="GGDEF_dom"/>
</dbReference>
<dbReference type="OrthoDB" id="9812260at2"/>
<dbReference type="Pfam" id="PF00990">
    <property type="entry name" value="GGDEF"/>
    <property type="match status" value="1"/>
</dbReference>
<evidence type="ECO:0000259" key="5">
    <source>
        <dbReference type="PROSITE" id="PS50887"/>
    </source>
</evidence>
<dbReference type="EC" id="2.7.7.65" evidence="2"/>
<accession>A0A4P7NWU3</accession>
<dbReference type="Gene3D" id="3.30.70.270">
    <property type="match status" value="1"/>
</dbReference>
<dbReference type="SUPFAM" id="SSF55073">
    <property type="entry name" value="Nucleotide cyclase"/>
    <property type="match status" value="1"/>
</dbReference>